<protein>
    <recommendedName>
        <fullName evidence="4">NADH:quinone oxidoreductase/Mrp antiporter membrane subunit domain-containing protein</fullName>
    </recommendedName>
</protein>
<feature type="transmembrane region" description="Helical" evidence="1">
    <location>
        <begin position="293"/>
        <end position="314"/>
    </location>
</feature>
<feature type="transmembrane region" description="Helical" evidence="1">
    <location>
        <begin position="453"/>
        <end position="474"/>
    </location>
</feature>
<feature type="transmembrane region" description="Helical" evidence="1">
    <location>
        <begin position="486"/>
        <end position="508"/>
    </location>
</feature>
<feature type="transmembrane region" description="Helical" evidence="1">
    <location>
        <begin position="320"/>
        <end position="345"/>
    </location>
</feature>
<evidence type="ECO:0000313" key="2">
    <source>
        <dbReference type="EMBL" id="MBB3174309.1"/>
    </source>
</evidence>
<keyword evidence="1" id="KW-1133">Transmembrane helix</keyword>
<gene>
    <name evidence="2" type="ORF">FHR90_002150</name>
</gene>
<keyword evidence="1" id="KW-0812">Transmembrane</keyword>
<evidence type="ECO:0000313" key="3">
    <source>
        <dbReference type="Proteomes" id="UP000557688"/>
    </source>
</evidence>
<feature type="transmembrane region" description="Helical" evidence="1">
    <location>
        <begin position="149"/>
        <end position="165"/>
    </location>
</feature>
<evidence type="ECO:0000256" key="1">
    <source>
        <dbReference type="SAM" id="Phobius"/>
    </source>
</evidence>
<dbReference type="RefSeq" id="WP_183275213.1">
    <property type="nucleotide sequence ID" value="NZ_JACHXV010000007.1"/>
</dbReference>
<feature type="transmembrane region" description="Helical" evidence="1">
    <location>
        <begin position="245"/>
        <end position="272"/>
    </location>
</feature>
<reference evidence="2 3" key="1">
    <citation type="submission" date="2020-08" db="EMBL/GenBank/DDBJ databases">
        <title>Genomic Encyclopedia of Type Strains, Phase III (KMG-III): the genomes of soil and plant-associated and newly described type strains.</title>
        <authorList>
            <person name="Whitman W."/>
        </authorList>
    </citation>
    <scope>NUCLEOTIDE SEQUENCE [LARGE SCALE GENOMIC DNA]</scope>
    <source>
        <strain evidence="2 3">CECT 8088</strain>
    </source>
</reference>
<evidence type="ECO:0008006" key="4">
    <source>
        <dbReference type="Google" id="ProtNLM"/>
    </source>
</evidence>
<name>A0A839V451_9PROT</name>
<sequence length="609" mass="60674">MTSYFALLLLVAALCGLAVVAALRRGGPLFLAACGAGVAACAAVVLAGLPVASLNLPFGPDAEIAPGATLVVAFGPAQAPFLLALFWLALSGGLLRPSRQPALAAPVALAGAALLCLDRDHLAPMLAVLAAALWSAGRRRKRPGRHWRPAVWPVAAGLAALGLGAGRAPWVATGCATILSVALARSGATAGWLPAAGDRASGDRAAGWAGGIGLIAGLALAWRALGRSLAAPEAADALPYASPAAIALRGAAGLDGAVMLGAGVLVAAVAVWHGLRAGGLRDALAESGLVQLGLVWVTVGLAALAAGASLPALAAAARDAAWLGAVVAMLARIAGLCALETLTAGAGHDGFDRLGGLAWLMPRQSAVLAASLAQPLALPPLAGFAAAWSLMQVLEASPAIGDLGLRCVVLASTVAVAAALAGLAAIAWRGVVLALLGRPRTPRTAGAEDRGGIALWLPGLPLGLLALCGLWPGLVRRGGAVLVSPAGGVLAPPVIVVPALLLAAAAWLGWRRLAPARDVAAWQDGAPPPPPWLPFGDPQTQPGPDFLRPGPPWPDGPGPVAAMRLLSRRLRTALRVLMHGRASILTDPRGLAGAGLFALACLSLLAVAL</sequence>
<feature type="transmembrane region" description="Helical" evidence="1">
    <location>
        <begin position="205"/>
        <end position="225"/>
    </location>
</feature>
<feature type="transmembrane region" description="Helical" evidence="1">
    <location>
        <begin position="30"/>
        <end position="52"/>
    </location>
</feature>
<dbReference type="AlphaFoldDB" id="A0A839V451"/>
<keyword evidence="3" id="KW-1185">Reference proteome</keyword>
<proteinExistence type="predicted"/>
<comment type="caution">
    <text evidence="2">The sequence shown here is derived from an EMBL/GenBank/DDBJ whole genome shotgun (WGS) entry which is preliminary data.</text>
</comment>
<accession>A0A839V451</accession>
<feature type="transmembrane region" description="Helical" evidence="1">
    <location>
        <begin position="590"/>
        <end position="608"/>
    </location>
</feature>
<feature type="transmembrane region" description="Helical" evidence="1">
    <location>
        <begin position="64"/>
        <end position="90"/>
    </location>
</feature>
<organism evidence="2 3">
    <name type="scientific">Endobacter medicaginis</name>
    <dbReference type="NCBI Taxonomy" id="1181271"/>
    <lineage>
        <taxon>Bacteria</taxon>
        <taxon>Pseudomonadati</taxon>
        <taxon>Pseudomonadota</taxon>
        <taxon>Alphaproteobacteria</taxon>
        <taxon>Acetobacterales</taxon>
        <taxon>Acetobacteraceae</taxon>
        <taxon>Endobacter</taxon>
    </lineage>
</organism>
<keyword evidence="1" id="KW-0472">Membrane</keyword>
<dbReference type="Proteomes" id="UP000557688">
    <property type="component" value="Unassembled WGS sequence"/>
</dbReference>
<dbReference type="EMBL" id="JACHXV010000007">
    <property type="protein sequence ID" value="MBB3174309.1"/>
    <property type="molecule type" value="Genomic_DNA"/>
</dbReference>
<feature type="transmembrane region" description="Helical" evidence="1">
    <location>
        <begin position="408"/>
        <end position="432"/>
    </location>
</feature>